<reference evidence="1" key="1">
    <citation type="submission" date="2014-11" db="EMBL/GenBank/DDBJ databases">
        <authorList>
            <person name="Amaro Gonzalez C."/>
        </authorList>
    </citation>
    <scope>NUCLEOTIDE SEQUENCE</scope>
</reference>
<name>A0A0E9WJ50_ANGAN</name>
<reference evidence="1" key="2">
    <citation type="journal article" date="2015" name="Fish Shellfish Immunol.">
        <title>Early steps in the European eel (Anguilla anguilla)-Vibrio vulnificus interaction in the gills: Role of the RtxA13 toxin.</title>
        <authorList>
            <person name="Callol A."/>
            <person name="Pajuelo D."/>
            <person name="Ebbesson L."/>
            <person name="Teles M."/>
            <person name="MacKenzie S."/>
            <person name="Amaro C."/>
        </authorList>
    </citation>
    <scope>NUCLEOTIDE SEQUENCE</scope>
</reference>
<dbReference type="AlphaFoldDB" id="A0A0E9WJ50"/>
<accession>A0A0E9WJ50</accession>
<evidence type="ECO:0000313" key="1">
    <source>
        <dbReference type="EMBL" id="JAH90424.1"/>
    </source>
</evidence>
<protein>
    <submittedName>
        <fullName evidence="1">Uncharacterized protein</fullName>
    </submittedName>
</protein>
<organism evidence="1">
    <name type="scientific">Anguilla anguilla</name>
    <name type="common">European freshwater eel</name>
    <name type="synonym">Muraena anguilla</name>
    <dbReference type="NCBI Taxonomy" id="7936"/>
    <lineage>
        <taxon>Eukaryota</taxon>
        <taxon>Metazoa</taxon>
        <taxon>Chordata</taxon>
        <taxon>Craniata</taxon>
        <taxon>Vertebrata</taxon>
        <taxon>Euteleostomi</taxon>
        <taxon>Actinopterygii</taxon>
        <taxon>Neopterygii</taxon>
        <taxon>Teleostei</taxon>
        <taxon>Anguilliformes</taxon>
        <taxon>Anguillidae</taxon>
        <taxon>Anguilla</taxon>
    </lineage>
</organism>
<dbReference type="EMBL" id="GBXM01018153">
    <property type="protein sequence ID" value="JAH90424.1"/>
    <property type="molecule type" value="Transcribed_RNA"/>
</dbReference>
<sequence length="40" mass="4642">MFKGKETEDSWTVCLSLRELPISTKLWWNRTASGAPFNLK</sequence>
<proteinExistence type="predicted"/>